<evidence type="ECO:0000256" key="1">
    <source>
        <dbReference type="SAM" id="Coils"/>
    </source>
</evidence>
<comment type="caution">
    <text evidence="2">The sequence shown here is derived from an EMBL/GenBank/DDBJ whole genome shotgun (WGS) entry which is preliminary data.</text>
</comment>
<dbReference type="Proteomes" id="UP000187209">
    <property type="component" value="Unassembled WGS sequence"/>
</dbReference>
<feature type="coiled-coil region" evidence="1">
    <location>
        <begin position="142"/>
        <end position="180"/>
    </location>
</feature>
<evidence type="ECO:0000313" key="3">
    <source>
        <dbReference type="Proteomes" id="UP000187209"/>
    </source>
</evidence>
<keyword evidence="3" id="KW-1185">Reference proteome</keyword>
<proteinExistence type="predicted"/>
<keyword evidence="1" id="KW-0175">Coiled coil</keyword>
<evidence type="ECO:0000313" key="2">
    <source>
        <dbReference type="EMBL" id="OMJ91948.1"/>
    </source>
</evidence>
<feature type="coiled-coil region" evidence="1">
    <location>
        <begin position="42"/>
        <end position="69"/>
    </location>
</feature>
<gene>
    <name evidence="2" type="ORF">SteCoe_5380</name>
</gene>
<sequence length="429" mass="50387">MDVSTRPTSKKKREEHEIFYLQEELEKYKIFELKFKIISENHSTCENKISEFQEKISILEEENTILRKEILECNKIDNSDWLLSSDSEDNESVHTLIKEKSLLEVNIQALHETISDQLNKIKDKEKICLELEKVNKEKDGIIGELRMKLDDLSKEKEDKLKDLISEIEDVKKKSTAYQELSIILSKQNSDLISELGRNKEMCYEYIADFSSVSSTDSSKCEIYKIIEEKDAKVSNLLENSKIADEKIQKLKEKYFTDIGAYKKQVARLKHELSLSKSENIKENAQAMKVLEDLKQEKIKLLNIISSFSDNTEKKKIAELKEVNSILMQNLQKKGQQIAELHTQFQEFLNYRGCSTDTIEKLSRKTEKLKNLKREFLRIKTYLLKFSQFRYKIESMPLSECIIEIFTNCFSKRNVTRVHDDKERLNFSHS</sequence>
<accession>A0A1R2CSJ5</accession>
<organism evidence="2 3">
    <name type="scientific">Stentor coeruleus</name>
    <dbReference type="NCBI Taxonomy" id="5963"/>
    <lineage>
        <taxon>Eukaryota</taxon>
        <taxon>Sar</taxon>
        <taxon>Alveolata</taxon>
        <taxon>Ciliophora</taxon>
        <taxon>Postciliodesmatophora</taxon>
        <taxon>Heterotrichea</taxon>
        <taxon>Heterotrichida</taxon>
        <taxon>Stentoridae</taxon>
        <taxon>Stentor</taxon>
    </lineage>
</organism>
<reference evidence="2 3" key="1">
    <citation type="submission" date="2016-11" db="EMBL/GenBank/DDBJ databases">
        <title>The macronuclear genome of Stentor coeruleus: a giant cell with tiny introns.</title>
        <authorList>
            <person name="Slabodnick M."/>
            <person name="Ruby J.G."/>
            <person name="Reiff S.B."/>
            <person name="Swart E.C."/>
            <person name="Gosai S."/>
            <person name="Prabakaran S."/>
            <person name="Witkowska E."/>
            <person name="Larue G.E."/>
            <person name="Fisher S."/>
            <person name="Freeman R.M."/>
            <person name="Gunawardena J."/>
            <person name="Chu W."/>
            <person name="Stover N.A."/>
            <person name="Gregory B.D."/>
            <person name="Nowacki M."/>
            <person name="Derisi J."/>
            <person name="Roy S.W."/>
            <person name="Marshall W.F."/>
            <person name="Sood P."/>
        </authorList>
    </citation>
    <scope>NUCLEOTIDE SEQUENCE [LARGE SCALE GENOMIC DNA]</scope>
    <source>
        <strain evidence="2">WM001</strain>
    </source>
</reference>
<protein>
    <submittedName>
        <fullName evidence="2">Uncharacterized protein</fullName>
    </submittedName>
</protein>
<dbReference type="AlphaFoldDB" id="A0A1R2CSJ5"/>
<name>A0A1R2CSJ5_9CILI</name>
<feature type="coiled-coil region" evidence="1">
    <location>
        <begin position="233"/>
        <end position="303"/>
    </location>
</feature>
<dbReference type="EMBL" id="MPUH01000071">
    <property type="protein sequence ID" value="OMJ91948.1"/>
    <property type="molecule type" value="Genomic_DNA"/>
</dbReference>